<dbReference type="Proteomes" id="UP000078551">
    <property type="component" value="Chromosome"/>
</dbReference>
<dbReference type="Gene3D" id="1.20.120.520">
    <property type="entry name" value="nmb1532 protein domain like"/>
    <property type="match status" value="1"/>
</dbReference>
<evidence type="ECO:0000313" key="1">
    <source>
        <dbReference type="EMBL" id="ANL85469.1"/>
    </source>
</evidence>
<gene>
    <name evidence="1" type="ORF">AMC81_CH02709</name>
    <name evidence="2" type="ORF">HER27_006115</name>
</gene>
<dbReference type="EMBL" id="CP064931">
    <property type="protein sequence ID" value="QPK10133.1"/>
    <property type="molecule type" value="Genomic_DNA"/>
</dbReference>
<accession>A0A192TAA5</accession>
<dbReference type="STRING" id="396.AMC85_CH02712"/>
<dbReference type="RefSeq" id="WP_010024559.1">
    <property type="nucleotide sequence ID" value="NZ_CP013532.1"/>
</dbReference>
<dbReference type="InterPro" id="IPR045808">
    <property type="entry name" value="Hr_FBXL5"/>
</dbReference>
<dbReference type="CDD" id="cd12109">
    <property type="entry name" value="Hr_FBXL5"/>
    <property type="match status" value="1"/>
</dbReference>
<name>A0A192TAA5_9HYPH</name>
<reference evidence="1 3" key="1">
    <citation type="submission" date="2015-11" db="EMBL/GenBank/DDBJ databases">
        <title>The limits of bacterial species coexistence and the symbiotic plasmid transference in sympatric Rhizobium populations.</title>
        <authorList>
            <person name="Perez-Carrascal O.M."/>
            <person name="VanInsberghe D."/>
            <person name="Juarez S."/>
            <person name="Polz M.F."/>
            <person name="Vinuesa P."/>
            <person name="Gonzalez V."/>
        </authorList>
    </citation>
    <scope>NUCLEOTIDE SEQUENCE [LARGE SCALE GENOMIC DNA]</scope>
    <source>
        <strain evidence="1 3">N771</strain>
    </source>
</reference>
<proteinExistence type="predicted"/>
<sequence>MSHEFSLTSIPDLNGRYDIYGAIHKGLRKAGCDLLGRLGTADFQNVEETVFLIGDLRHYLMLAASHVTHEDDNIHTALADKGVSTVTLDEQHDDHRTAFRELEELVVAWERAWPLNKAARGRKLYLAFAAYLADDFAHMHEEEAVTGPLLWRNFDDQEIFGIEMRIIGSLPPEKSMAFMRIMIPAINPAERAALLGAMKKDAPPEIFQAVIDFAVRPGLSAGDFAKLADALKLAA</sequence>
<dbReference type="AlphaFoldDB" id="A0A192TAA5"/>
<reference evidence="2 4" key="2">
    <citation type="submission" date="2020-11" db="EMBL/GenBank/DDBJ databases">
        <title>Indigenous Rhizobia Nodulating Common beans in Western Kenya.</title>
        <authorList>
            <person name="Wekesa C.S."/>
            <person name="Oelmueller R."/>
            <person name="Furch A.C."/>
        </authorList>
    </citation>
    <scope>NUCLEOTIDE SEQUENCE [LARGE SCALE GENOMIC DNA]</scope>
    <source>
        <strain evidence="4">BS3</strain>
        <strain evidence="2">S3</strain>
    </source>
</reference>
<dbReference type="GeneID" id="45957995"/>
<organism evidence="2 4">
    <name type="scientific">Rhizobium phaseoli</name>
    <dbReference type="NCBI Taxonomy" id="396"/>
    <lineage>
        <taxon>Bacteria</taxon>
        <taxon>Pseudomonadati</taxon>
        <taxon>Pseudomonadota</taxon>
        <taxon>Alphaproteobacteria</taxon>
        <taxon>Hyphomicrobiales</taxon>
        <taxon>Rhizobiaceae</taxon>
        <taxon>Rhizobium/Agrobacterium group</taxon>
        <taxon>Rhizobium</taxon>
    </lineage>
</organism>
<evidence type="ECO:0000313" key="2">
    <source>
        <dbReference type="EMBL" id="QPK10133.1"/>
    </source>
</evidence>
<keyword evidence="3" id="KW-1185">Reference proteome</keyword>
<evidence type="ECO:0000313" key="4">
    <source>
        <dbReference type="Proteomes" id="UP000540266"/>
    </source>
</evidence>
<protein>
    <submittedName>
        <fullName evidence="1">Hemerythrin family protein</fullName>
    </submittedName>
</protein>
<dbReference type="GO" id="GO:0006879">
    <property type="term" value="P:intracellular iron ion homeostasis"/>
    <property type="evidence" value="ECO:0007669"/>
    <property type="project" value="InterPro"/>
</dbReference>
<evidence type="ECO:0000313" key="3">
    <source>
        <dbReference type="Proteomes" id="UP000078551"/>
    </source>
</evidence>
<dbReference type="Proteomes" id="UP000540266">
    <property type="component" value="Chromosome"/>
</dbReference>
<dbReference type="EMBL" id="CP013568">
    <property type="protein sequence ID" value="ANL85469.1"/>
    <property type="molecule type" value="Genomic_DNA"/>
</dbReference>